<dbReference type="Proteomes" id="UP000179627">
    <property type="component" value="Unassembled WGS sequence"/>
</dbReference>
<reference evidence="2" key="1">
    <citation type="submission" date="2016-07" db="EMBL/GenBank/DDBJ databases">
        <title>Sequence Frankia sp. strain CcI1.17.</title>
        <authorList>
            <person name="Ghodhbane-Gtari F."/>
            <person name="Swanson E."/>
            <person name="Gueddou A."/>
            <person name="Morris K."/>
            <person name="Hezbri K."/>
            <person name="Ktari A."/>
            <person name="Nouioui I."/>
            <person name="Abebe-Akele F."/>
            <person name="Simpson S."/>
            <person name="Thomas K."/>
            <person name="Gtari M."/>
            <person name="Tisa L.S."/>
            <person name="Hurst S."/>
        </authorList>
    </citation>
    <scope>NUCLEOTIDE SEQUENCE [LARGE SCALE GENOMIC DNA]</scope>
    <source>
        <strain evidence="2">Cc1.17</strain>
    </source>
</reference>
<evidence type="ECO:0000313" key="1">
    <source>
        <dbReference type="EMBL" id="OHV32032.1"/>
    </source>
</evidence>
<dbReference type="Gene3D" id="2.60.120.620">
    <property type="entry name" value="q2cbj1_9rhob like domain"/>
    <property type="match status" value="1"/>
</dbReference>
<dbReference type="Pfam" id="PF05721">
    <property type="entry name" value="PhyH"/>
    <property type="match status" value="1"/>
</dbReference>
<dbReference type="PANTHER" id="PTHR20883:SF48">
    <property type="entry name" value="ECTOINE DIOXYGENASE"/>
    <property type="match status" value="1"/>
</dbReference>
<keyword evidence="2" id="KW-1185">Reference proteome</keyword>
<gene>
    <name evidence="1" type="ORF">CC117_05505</name>
</gene>
<keyword evidence="1" id="KW-0223">Dioxygenase</keyword>
<sequence length="275" mass="30382">MALDLDEIEAFYRRYGFVVLRDLLGEDLVSRLERECAAAQAGVLGGELPARYGSTQYLDAQYLDDPAKAGGFVNYVEHIEELAPAVPETTGHPAVIAVVRRLIGDRAWLSGEDKTGVVYQDARPGRESGYTRIGWHTDWQGMPSLDVWPGLAFTVHIDPTSPANGFLRLVPGSHLWATPAPYRNVNGVRVPDDARPAGGYTDTAPPFEMPLGFERVPGEIVLYAERGDLLLHDGYLWHSAARATDDTAVRRHVRGSFFGGDESSYRRQFIKNAAR</sequence>
<dbReference type="PANTHER" id="PTHR20883">
    <property type="entry name" value="PHYTANOYL-COA DIOXYGENASE DOMAIN CONTAINING 1"/>
    <property type="match status" value="1"/>
</dbReference>
<dbReference type="SUPFAM" id="SSF51197">
    <property type="entry name" value="Clavaminate synthase-like"/>
    <property type="match status" value="1"/>
</dbReference>
<evidence type="ECO:0000313" key="2">
    <source>
        <dbReference type="Proteomes" id="UP000179627"/>
    </source>
</evidence>
<proteinExistence type="predicted"/>
<dbReference type="EMBL" id="MBLM01000141">
    <property type="protein sequence ID" value="OHV32032.1"/>
    <property type="molecule type" value="Genomic_DNA"/>
</dbReference>
<dbReference type="GO" id="GO:0016706">
    <property type="term" value="F:2-oxoglutarate-dependent dioxygenase activity"/>
    <property type="evidence" value="ECO:0007669"/>
    <property type="project" value="UniProtKB-ARBA"/>
</dbReference>
<comment type="caution">
    <text evidence="1">The sequence shown here is derived from an EMBL/GenBank/DDBJ whole genome shotgun (WGS) entry which is preliminary data.</text>
</comment>
<dbReference type="GO" id="GO:0005506">
    <property type="term" value="F:iron ion binding"/>
    <property type="evidence" value="ECO:0007669"/>
    <property type="project" value="UniProtKB-ARBA"/>
</dbReference>
<keyword evidence="1" id="KW-0560">Oxidoreductase</keyword>
<dbReference type="AlphaFoldDB" id="A0A1S1QG22"/>
<protein>
    <submittedName>
        <fullName evidence="1">Phytanoyl-CoA dioxygenase</fullName>
    </submittedName>
</protein>
<dbReference type="InterPro" id="IPR008775">
    <property type="entry name" value="Phytyl_CoA_dOase-like"/>
</dbReference>
<organism evidence="1 2">
    <name type="scientific">Parafrankia colletiae</name>
    <dbReference type="NCBI Taxonomy" id="573497"/>
    <lineage>
        <taxon>Bacteria</taxon>
        <taxon>Bacillati</taxon>
        <taxon>Actinomycetota</taxon>
        <taxon>Actinomycetes</taxon>
        <taxon>Frankiales</taxon>
        <taxon>Frankiaceae</taxon>
        <taxon>Parafrankia</taxon>
    </lineage>
</organism>
<name>A0A1S1QG22_9ACTN</name>
<accession>A0A1S1QG22</accession>